<dbReference type="InterPro" id="IPR052892">
    <property type="entry name" value="NA-targeting_endonuclease"/>
</dbReference>
<dbReference type="PATRIC" id="fig|582680.7.peg.1975"/>
<keyword evidence="3" id="KW-1185">Reference proteome</keyword>
<dbReference type="OrthoDB" id="9802901at2"/>
<name>A0A0F0KTR2_9MICO</name>
<dbReference type="RefSeq" id="WP_045250623.1">
    <property type="nucleotide sequence ID" value="NZ_CP099706.1"/>
</dbReference>
<evidence type="ECO:0000259" key="1">
    <source>
        <dbReference type="SMART" id="SM00507"/>
    </source>
</evidence>
<evidence type="ECO:0000313" key="2">
    <source>
        <dbReference type="EMBL" id="KJL23510.1"/>
    </source>
</evidence>
<reference evidence="2 3" key="1">
    <citation type="submission" date="2015-02" db="EMBL/GenBank/DDBJ databases">
        <title>Draft genome sequences of ten Microbacterium spp. with emphasis on heavy metal contaminated environments.</title>
        <authorList>
            <person name="Corretto E."/>
        </authorList>
    </citation>
    <scope>NUCLEOTIDE SEQUENCE [LARGE SCALE GENOMIC DNA]</scope>
    <source>
        <strain evidence="2 3">DSM 23848</strain>
    </source>
</reference>
<gene>
    <name evidence="2" type="primary">cas9</name>
    <name evidence="2" type="ORF">RL72_01930</name>
</gene>
<keyword evidence="2" id="KW-0378">Hydrolase</keyword>
<dbReference type="SMART" id="SM00507">
    <property type="entry name" value="HNHc"/>
    <property type="match status" value="1"/>
</dbReference>
<dbReference type="InterPro" id="IPR003615">
    <property type="entry name" value="HNH_nuc"/>
</dbReference>
<feature type="domain" description="HNH nuclease" evidence="1">
    <location>
        <begin position="70"/>
        <end position="119"/>
    </location>
</feature>
<dbReference type="InterPro" id="IPR029471">
    <property type="entry name" value="HNH_5"/>
</dbReference>
<dbReference type="CDD" id="cd00085">
    <property type="entry name" value="HNHc"/>
    <property type="match status" value="1"/>
</dbReference>
<keyword evidence="2" id="KW-0255">Endonuclease</keyword>
<dbReference type="Pfam" id="PF14279">
    <property type="entry name" value="HNH_5"/>
    <property type="match status" value="1"/>
</dbReference>
<dbReference type="Proteomes" id="UP000033448">
    <property type="component" value="Unassembled WGS sequence"/>
</dbReference>
<proteinExistence type="predicted"/>
<dbReference type="AlphaFoldDB" id="A0A0F0KTR2"/>
<comment type="caution">
    <text evidence="2">The sequence shown here is derived from an EMBL/GenBank/DDBJ whole genome shotgun (WGS) entry which is preliminary data.</text>
</comment>
<accession>A0A0F0KTR2</accession>
<dbReference type="EMBL" id="JYIT01000076">
    <property type="protein sequence ID" value="KJL23510.1"/>
    <property type="molecule type" value="Genomic_DNA"/>
</dbReference>
<dbReference type="PANTHER" id="PTHR33877">
    <property type="entry name" value="SLL1193 PROTEIN"/>
    <property type="match status" value="1"/>
</dbReference>
<keyword evidence="2" id="KW-0540">Nuclease</keyword>
<evidence type="ECO:0000313" key="3">
    <source>
        <dbReference type="Proteomes" id="UP000033448"/>
    </source>
</evidence>
<organism evidence="2 3">
    <name type="scientific">Microbacterium azadirachtae</name>
    <dbReference type="NCBI Taxonomy" id="582680"/>
    <lineage>
        <taxon>Bacteria</taxon>
        <taxon>Bacillati</taxon>
        <taxon>Actinomycetota</taxon>
        <taxon>Actinomycetes</taxon>
        <taxon>Micrococcales</taxon>
        <taxon>Microbacteriaceae</taxon>
        <taxon>Microbacterium</taxon>
    </lineage>
</organism>
<sequence>MRTLVLNAGYEPLAIVSFRRALVLVMNQKASVVECVDDDPVWAANGRFDRPAVIVLSRYVRMPRTRYAPVTRRGVLRRDGNRCGYCGKSASTIDHVLPRSRGGKNSWENLVACCLRCNNVKSDRTPQEMGWELRLNPGPPRGTGWTVRGSERSDPSWEPYLAMAA</sequence>
<dbReference type="PANTHER" id="PTHR33877:SF2">
    <property type="entry name" value="OS07G0170200 PROTEIN"/>
    <property type="match status" value="1"/>
</dbReference>
<dbReference type="Gene3D" id="1.10.30.50">
    <property type="match status" value="1"/>
</dbReference>
<dbReference type="GO" id="GO:0004519">
    <property type="term" value="F:endonuclease activity"/>
    <property type="evidence" value="ECO:0007669"/>
    <property type="project" value="UniProtKB-KW"/>
</dbReference>
<protein>
    <submittedName>
        <fullName evidence="2">CRISPR-associated endonuclease Cas9</fullName>
    </submittedName>
</protein>